<dbReference type="EMBL" id="CAXKWB010054839">
    <property type="protein sequence ID" value="CAL4176206.1"/>
    <property type="molecule type" value="Genomic_DNA"/>
</dbReference>
<comment type="caution">
    <text evidence="2">The sequence shown here is derived from an EMBL/GenBank/DDBJ whole genome shotgun (WGS) entry which is preliminary data.</text>
</comment>
<protein>
    <submittedName>
        <fullName evidence="2">Uncharacterized protein</fullName>
    </submittedName>
</protein>
<proteinExistence type="predicted"/>
<gene>
    <name evidence="2" type="ORF">MNOR_LOCUS34764</name>
</gene>
<feature type="region of interest" description="Disordered" evidence="1">
    <location>
        <begin position="104"/>
        <end position="123"/>
    </location>
</feature>
<feature type="region of interest" description="Disordered" evidence="1">
    <location>
        <begin position="46"/>
        <end position="83"/>
    </location>
</feature>
<feature type="compositionally biased region" description="Low complexity" evidence="1">
    <location>
        <begin position="47"/>
        <end position="59"/>
    </location>
</feature>
<organism evidence="2 3">
    <name type="scientific">Meganyctiphanes norvegica</name>
    <name type="common">Northern krill</name>
    <name type="synonym">Thysanopoda norvegica</name>
    <dbReference type="NCBI Taxonomy" id="48144"/>
    <lineage>
        <taxon>Eukaryota</taxon>
        <taxon>Metazoa</taxon>
        <taxon>Ecdysozoa</taxon>
        <taxon>Arthropoda</taxon>
        <taxon>Crustacea</taxon>
        <taxon>Multicrustacea</taxon>
        <taxon>Malacostraca</taxon>
        <taxon>Eumalacostraca</taxon>
        <taxon>Eucarida</taxon>
        <taxon>Euphausiacea</taxon>
        <taxon>Euphausiidae</taxon>
        <taxon>Meganyctiphanes</taxon>
    </lineage>
</organism>
<evidence type="ECO:0000256" key="1">
    <source>
        <dbReference type="SAM" id="MobiDB-lite"/>
    </source>
</evidence>
<accession>A0AAV2S9D0</accession>
<dbReference type="AlphaFoldDB" id="A0AAV2S9D0"/>
<name>A0AAV2S9D0_MEGNR</name>
<dbReference type="Proteomes" id="UP001497623">
    <property type="component" value="Unassembled WGS sequence"/>
</dbReference>
<feature type="compositionally biased region" description="Polar residues" evidence="1">
    <location>
        <begin position="108"/>
        <end position="123"/>
    </location>
</feature>
<reference evidence="2 3" key="1">
    <citation type="submission" date="2024-05" db="EMBL/GenBank/DDBJ databases">
        <authorList>
            <person name="Wallberg A."/>
        </authorList>
    </citation>
    <scope>NUCLEOTIDE SEQUENCE [LARGE SCALE GENOMIC DNA]</scope>
</reference>
<feature type="non-terminal residue" evidence="2">
    <location>
        <position position="123"/>
    </location>
</feature>
<feature type="region of interest" description="Disordered" evidence="1">
    <location>
        <begin position="1"/>
        <end position="23"/>
    </location>
</feature>
<sequence>MKQGSHPNLCSPRGSTMVPFSRPWNKITLSPGFPEEYAIVQRATADLSSKPSSSLCRPSGPSGSSNHLMNGPGSPPKTLKHRQVSSMMTGALTMAAAASHLAQLTTSGSPCNSGRSSFSLSNL</sequence>
<keyword evidence="3" id="KW-1185">Reference proteome</keyword>
<evidence type="ECO:0000313" key="2">
    <source>
        <dbReference type="EMBL" id="CAL4176206.1"/>
    </source>
</evidence>
<evidence type="ECO:0000313" key="3">
    <source>
        <dbReference type="Proteomes" id="UP001497623"/>
    </source>
</evidence>